<proteinExistence type="predicted"/>
<accession>A0AAV4XBU0</accession>
<comment type="caution">
    <text evidence="1">The sequence shown here is derived from an EMBL/GenBank/DDBJ whole genome shotgun (WGS) entry which is preliminary data.</text>
</comment>
<keyword evidence="2" id="KW-1185">Reference proteome</keyword>
<dbReference type="Proteomes" id="UP001054945">
    <property type="component" value="Unassembled WGS sequence"/>
</dbReference>
<evidence type="ECO:0000313" key="1">
    <source>
        <dbReference type="EMBL" id="GIY91440.1"/>
    </source>
</evidence>
<dbReference type="AlphaFoldDB" id="A0AAV4XBU0"/>
<reference evidence="1 2" key="1">
    <citation type="submission" date="2021-06" db="EMBL/GenBank/DDBJ databases">
        <title>Caerostris extrusa draft genome.</title>
        <authorList>
            <person name="Kono N."/>
            <person name="Arakawa K."/>
        </authorList>
    </citation>
    <scope>NUCLEOTIDE SEQUENCE [LARGE SCALE GENOMIC DNA]</scope>
</reference>
<protein>
    <recommendedName>
        <fullName evidence="3">Secreted protein</fullName>
    </recommendedName>
</protein>
<sequence length="88" mass="10207">MCAFNRVLSVLRLGSGMMRLTLILVSIERRMEKKRTLSGVVLYKGRFTKEFLYPCSTFRVNSGAIVIPIYNRQFPLRLVKNPFFTTSQ</sequence>
<evidence type="ECO:0000313" key="2">
    <source>
        <dbReference type="Proteomes" id="UP001054945"/>
    </source>
</evidence>
<organism evidence="1 2">
    <name type="scientific">Caerostris extrusa</name>
    <name type="common">Bark spider</name>
    <name type="synonym">Caerostris bankana</name>
    <dbReference type="NCBI Taxonomy" id="172846"/>
    <lineage>
        <taxon>Eukaryota</taxon>
        <taxon>Metazoa</taxon>
        <taxon>Ecdysozoa</taxon>
        <taxon>Arthropoda</taxon>
        <taxon>Chelicerata</taxon>
        <taxon>Arachnida</taxon>
        <taxon>Araneae</taxon>
        <taxon>Araneomorphae</taxon>
        <taxon>Entelegynae</taxon>
        <taxon>Araneoidea</taxon>
        <taxon>Araneidae</taxon>
        <taxon>Caerostris</taxon>
    </lineage>
</organism>
<name>A0AAV4XBU0_CAEEX</name>
<gene>
    <name evidence="1" type="ORF">CEXT_394821</name>
</gene>
<dbReference type="EMBL" id="BPLR01017415">
    <property type="protein sequence ID" value="GIY91440.1"/>
    <property type="molecule type" value="Genomic_DNA"/>
</dbReference>
<evidence type="ECO:0008006" key="3">
    <source>
        <dbReference type="Google" id="ProtNLM"/>
    </source>
</evidence>